<evidence type="ECO:0000313" key="3">
    <source>
        <dbReference type="EMBL" id="GBE84155.1"/>
    </source>
</evidence>
<dbReference type="PANTHER" id="PTHR33099">
    <property type="entry name" value="FE2OG DIOXYGENASE DOMAIN-CONTAINING PROTEIN"/>
    <property type="match status" value="1"/>
</dbReference>
<dbReference type="PROSITE" id="PS51471">
    <property type="entry name" value="FE2OG_OXY"/>
    <property type="match status" value="1"/>
</dbReference>
<keyword evidence="4" id="KW-1185">Reference proteome</keyword>
<dbReference type="GeneID" id="38781072"/>
<gene>
    <name evidence="3" type="ORF">SCP_0601330</name>
</gene>
<evidence type="ECO:0000256" key="1">
    <source>
        <dbReference type="SAM" id="MobiDB-lite"/>
    </source>
</evidence>
<protein>
    <recommendedName>
        <fullName evidence="2">Fe2OG dioxygenase domain-containing protein</fullName>
    </recommendedName>
</protein>
<dbReference type="RefSeq" id="XP_027615068.1">
    <property type="nucleotide sequence ID" value="XM_027759267.1"/>
</dbReference>
<dbReference type="AlphaFoldDB" id="A0A401GPJ7"/>
<evidence type="ECO:0000259" key="2">
    <source>
        <dbReference type="PROSITE" id="PS51471"/>
    </source>
</evidence>
<proteinExistence type="predicted"/>
<reference evidence="3 4" key="1">
    <citation type="journal article" date="2018" name="Sci. Rep.">
        <title>Genome sequence of the cauliflower mushroom Sparassis crispa (Hanabiratake) and its association with beneficial usage.</title>
        <authorList>
            <person name="Kiyama R."/>
            <person name="Furutani Y."/>
            <person name="Kawaguchi K."/>
            <person name="Nakanishi T."/>
        </authorList>
    </citation>
    <scope>NUCLEOTIDE SEQUENCE [LARGE SCALE GENOMIC DNA]</scope>
</reference>
<dbReference type="PANTHER" id="PTHR33099:SF11">
    <property type="entry name" value="FE2OG DIOXYGENASE DOMAIN-CONTAINING PROTEIN"/>
    <property type="match status" value="1"/>
</dbReference>
<sequence length="515" mass="57625">MLPSSVRTALDLQKALSMAPFRLQQIGDCKTREHLFKKKYTYVDSDDSYDSSDEDERPSTPPKRVSDPNKPYVRELCEIYKEHGSDSWNDTMDAPFRLTVTRPGCEFSGDIIPKSEEEDEEAIAERLMKWYEHGAISGFGDVRTQETKVDKDIRDAREIPASEFTVSDGLVQEIKKQWGEHFIPSAVRVEPYKIHIYGPGGLFEFHRDTPERDLVGTFLVGLGDNCEGGLLIIGHDDYYDPYSYGVKANPGSWAAFYPDVVHCVNKIEKGHRAVIAFKVYRTGDAAAERIGFQASPEAALPQQKMGDVLSKMQLPFGVLLAHKYCIGTVELNGLDNMLHAAAEVIAMRRNAKVHFLPILTKLKGTAYLTDDRRNDSISATAPVYPLTQAHVDALLARIAEDTETSGAFAEFSDDRAYLKAHQDSAYDAIIPEPEQDVIEVPNAEEWLTGLSGVPFYSVDFTRSTVVWKKGGESGAEYTGNEAKPWTEDSIYLSYAMVVLSNDPAPKDLNRKRDEE</sequence>
<evidence type="ECO:0000313" key="4">
    <source>
        <dbReference type="Proteomes" id="UP000287166"/>
    </source>
</evidence>
<dbReference type="Proteomes" id="UP000287166">
    <property type="component" value="Unassembled WGS sequence"/>
</dbReference>
<accession>A0A401GPJ7</accession>
<organism evidence="3 4">
    <name type="scientific">Sparassis crispa</name>
    <dbReference type="NCBI Taxonomy" id="139825"/>
    <lineage>
        <taxon>Eukaryota</taxon>
        <taxon>Fungi</taxon>
        <taxon>Dikarya</taxon>
        <taxon>Basidiomycota</taxon>
        <taxon>Agaricomycotina</taxon>
        <taxon>Agaricomycetes</taxon>
        <taxon>Polyporales</taxon>
        <taxon>Sparassidaceae</taxon>
        <taxon>Sparassis</taxon>
    </lineage>
</organism>
<feature type="domain" description="Fe2OG dioxygenase" evidence="2">
    <location>
        <begin position="188"/>
        <end position="281"/>
    </location>
</feature>
<dbReference type="InParanoid" id="A0A401GPJ7"/>
<dbReference type="Gene3D" id="2.60.120.620">
    <property type="entry name" value="q2cbj1_9rhob like domain"/>
    <property type="match status" value="1"/>
</dbReference>
<dbReference type="OrthoDB" id="3058546at2759"/>
<name>A0A401GPJ7_9APHY</name>
<feature type="compositionally biased region" description="Acidic residues" evidence="1">
    <location>
        <begin position="45"/>
        <end position="56"/>
    </location>
</feature>
<feature type="region of interest" description="Disordered" evidence="1">
    <location>
        <begin position="45"/>
        <end position="69"/>
    </location>
</feature>
<dbReference type="EMBL" id="BFAD01000006">
    <property type="protein sequence ID" value="GBE84155.1"/>
    <property type="molecule type" value="Genomic_DNA"/>
</dbReference>
<dbReference type="InterPro" id="IPR005123">
    <property type="entry name" value="Oxoglu/Fe-dep_dioxygenase_dom"/>
</dbReference>
<comment type="caution">
    <text evidence="3">The sequence shown here is derived from an EMBL/GenBank/DDBJ whole genome shotgun (WGS) entry which is preliminary data.</text>
</comment>